<evidence type="ECO:0000313" key="1">
    <source>
        <dbReference type="EMBL" id="STY71482.1"/>
    </source>
</evidence>
<evidence type="ECO:0000313" key="2">
    <source>
        <dbReference type="Proteomes" id="UP000255234"/>
    </source>
</evidence>
<dbReference type="AlphaFoldDB" id="A0A378NSX2"/>
<reference evidence="1 2" key="1">
    <citation type="submission" date="2018-06" db="EMBL/GenBank/DDBJ databases">
        <authorList>
            <consortium name="Pathogen Informatics"/>
            <person name="Doyle S."/>
        </authorList>
    </citation>
    <scope>NUCLEOTIDE SEQUENCE [LARGE SCALE GENOMIC DNA]</scope>
    <source>
        <strain evidence="1 2">NCTC10571</strain>
    </source>
</reference>
<gene>
    <name evidence="1" type="ORF">NCTC10571_01638</name>
</gene>
<name>A0A378NSX2_9FIRM</name>
<sequence length="129" mass="14483">MTPAEAVADITAKIKTIRGDTEIDEVVLSIYVEKLVTDILDYCHRHDFPRALTFTCMDLINKRIDDEQTAAEEDAQLKSIEAGDTKFEFNVAAVISSGVLNDLDFDSIKPKLNLYRKIAGFGSCRHHHN</sequence>
<dbReference type="EMBL" id="UGPP01000001">
    <property type="protein sequence ID" value="STY71482.1"/>
    <property type="molecule type" value="Genomic_DNA"/>
</dbReference>
<dbReference type="RefSeq" id="WP_115151807.1">
    <property type="nucleotide sequence ID" value="NZ_UGPP01000001.1"/>
</dbReference>
<proteinExistence type="predicted"/>
<protein>
    <recommendedName>
        <fullName evidence="3">Phage gp6-like head-tail connector protein</fullName>
    </recommendedName>
</protein>
<organism evidence="1 2">
    <name type="scientific">Megamonas hypermegale</name>
    <dbReference type="NCBI Taxonomy" id="158847"/>
    <lineage>
        <taxon>Bacteria</taxon>
        <taxon>Bacillati</taxon>
        <taxon>Bacillota</taxon>
        <taxon>Negativicutes</taxon>
        <taxon>Selenomonadales</taxon>
        <taxon>Selenomonadaceae</taxon>
        <taxon>Megamonas</taxon>
    </lineage>
</organism>
<evidence type="ECO:0008006" key="3">
    <source>
        <dbReference type="Google" id="ProtNLM"/>
    </source>
</evidence>
<accession>A0A378NSX2</accession>
<dbReference type="Proteomes" id="UP000255234">
    <property type="component" value="Unassembled WGS sequence"/>
</dbReference>